<protein>
    <recommendedName>
        <fullName evidence="3">DNA topoisomerase I</fullName>
    </recommendedName>
</protein>
<keyword evidence="2" id="KW-1185">Reference proteome</keyword>
<reference evidence="1 2" key="1">
    <citation type="journal article" date="2008" name="Proc. Natl. Acad. Sci. U.S.A.">
        <title>Niche adaptation and genome expansion in the chlorophyll d-producing cyanobacterium Acaryochloris marina.</title>
        <authorList>
            <person name="Swingley W.D."/>
            <person name="Chen M."/>
            <person name="Cheung P.C."/>
            <person name="Conrad A.L."/>
            <person name="Dejesa L.C."/>
            <person name="Hao J."/>
            <person name="Honchak B.M."/>
            <person name="Karbach L.E."/>
            <person name="Kurdoglu A."/>
            <person name="Lahiri S."/>
            <person name="Mastrian S.D."/>
            <person name="Miyashita H."/>
            <person name="Page L."/>
            <person name="Ramakrishna P."/>
            <person name="Satoh S."/>
            <person name="Sattley W.M."/>
            <person name="Shimada Y."/>
            <person name="Taylor H.L."/>
            <person name="Tomo T."/>
            <person name="Tsuchiya T."/>
            <person name="Wang Z.T."/>
            <person name="Raymond J."/>
            <person name="Mimuro M."/>
            <person name="Blankenship R.E."/>
            <person name="Touchman J.W."/>
        </authorList>
    </citation>
    <scope>NUCLEOTIDE SEQUENCE [LARGE SCALE GENOMIC DNA]</scope>
    <source>
        <strain evidence="2">MBIC 11017</strain>
    </source>
</reference>
<dbReference type="STRING" id="329726.AM1_1942"/>
<dbReference type="KEGG" id="amr:AM1_1942"/>
<dbReference type="HOGENOM" id="CLU_218008_0_0_3"/>
<organism evidence="1 2">
    <name type="scientific">Acaryochloris marina (strain MBIC 11017)</name>
    <dbReference type="NCBI Taxonomy" id="329726"/>
    <lineage>
        <taxon>Bacteria</taxon>
        <taxon>Bacillati</taxon>
        <taxon>Cyanobacteriota</taxon>
        <taxon>Cyanophyceae</taxon>
        <taxon>Acaryochloridales</taxon>
        <taxon>Acaryochloridaceae</taxon>
        <taxon>Acaryochloris</taxon>
    </lineage>
</organism>
<sequence length="42" mass="4993">MDYLDKIIEKIKNFARKLVEVLVGPEVEPELEMIPIPVRDRR</sequence>
<gene>
    <name evidence="1" type="ordered locus">AM1_1942</name>
</gene>
<evidence type="ECO:0000313" key="1">
    <source>
        <dbReference type="EMBL" id="ABW26959.1"/>
    </source>
</evidence>
<evidence type="ECO:0008006" key="3">
    <source>
        <dbReference type="Google" id="ProtNLM"/>
    </source>
</evidence>
<accession>B0CEJ3</accession>
<dbReference type="EMBL" id="CP000828">
    <property type="protein sequence ID" value="ABW26959.1"/>
    <property type="molecule type" value="Genomic_DNA"/>
</dbReference>
<name>B0CEJ3_ACAM1</name>
<proteinExistence type="predicted"/>
<evidence type="ECO:0000313" key="2">
    <source>
        <dbReference type="Proteomes" id="UP000000268"/>
    </source>
</evidence>
<dbReference type="AlphaFoldDB" id="B0CEJ3"/>
<dbReference type="Proteomes" id="UP000000268">
    <property type="component" value="Chromosome"/>
</dbReference>